<accession>A0A392RR27</accession>
<evidence type="ECO:0000313" key="2">
    <source>
        <dbReference type="EMBL" id="MCI38769.1"/>
    </source>
</evidence>
<dbReference type="Proteomes" id="UP000265520">
    <property type="component" value="Unassembled WGS sequence"/>
</dbReference>
<proteinExistence type="predicted"/>
<evidence type="ECO:0000256" key="1">
    <source>
        <dbReference type="SAM" id="MobiDB-lite"/>
    </source>
</evidence>
<name>A0A392RR27_9FABA</name>
<feature type="region of interest" description="Disordered" evidence="1">
    <location>
        <begin position="14"/>
        <end position="34"/>
    </location>
</feature>
<dbReference type="AlphaFoldDB" id="A0A392RR27"/>
<keyword evidence="3" id="KW-1185">Reference proteome</keyword>
<protein>
    <submittedName>
        <fullName evidence="2">Uncharacterized protein</fullName>
    </submittedName>
</protein>
<organism evidence="2 3">
    <name type="scientific">Trifolium medium</name>
    <dbReference type="NCBI Taxonomy" id="97028"/>
    <lineage>
        <taxon>Eukaryota</taxon>
        <taxon>Viridiplantae</taxon>
        <taxon>Streptophyta</taxon>
        <taxon>Embryophyta</taxon>
        <taxon>Tracheophyta</taxon>
        <taxon>Spermatophyta</taxon>
        <taxon>Magnoliopsida</taxon>
        <taxon>eudicotyledons</taxon>
        <taxon>Gunneridae</taxon>
        <taxon>Pentapetalae</taxon>
        <taxon>rosids</taxon>
        <taxon>fabids</taxon>
        <taxon>Fabales</taxon>
        <taxon>Fabaceae</taxon>
        <taxon>Papilionoideae</taxon>
        <taxon>50 kb inversion clade</taxon>
        <taxon>NPAAA clade</taxon>
        <taxon>Hologalegina</taxon>
        <taxon>IRL clade</taxon>
        <taxon>Trifolieae</taxon>
        <taxon>Trifolium</taxon>
    </lineage>
</organism>
<dbReference type="EMBL" id="LXQA010259587">
    <property type="protein sequence ID" value="MCI38769.1"/>
    <property type="molecule type" value="Genomic_DNA"/>
</dbReference>
<feature type="non-terminal residue" evidence="2">
    <location>
        <position position="34"/>
    </location>
</feature>
<sequence length="34" mass="3714">MCIFWLGSLLVRPGPGEASGEKHRASSLPCWLSK</sequence>
<reference evidence="2 3" key="1">
    <citation type="journal article" date="2018" name="Front. Plant Sci.">
        <title>Red Clover (Trifolium pratense) and Zigzag Clover (T. medium) - A Picture of Genomic Similarities and Differences.</title>
        <authorList>
            <person name="Dluhosova J."/>
            <person name="Istvanek J."/>
            <person name="Nedelnik J."/>
            <person name="Repkova J."/>
        </authorList>
    </citation>
    <scope>NUCLEOTIDE SEQUENCE [LARGE SCALE GENOMIC DNA]</scope>
    <source>
        <strain evidence="3">cv. 10/8</strain>
        <tissue evidence="2">Leaf</tissue>
    </source>
</reference>
<evidence type="ECO:0000313" key="3">
    <source>
        <dbReference type="Proteomes" id="UP000265520"/>
    </source>
</evidence>
<comment type="caution">
    <text evidence="2">The sequence shown here is derived from an EMBL/GenBank/DDBJ whole genome shotgun (WGS) entry which is preliminary data.</text>
</comment>